<reference evidence="2" key="1">
    <citation type="journal article" date="2019" name="Int. J. Syst. Evol. Microbiol.">
        <title>The Global Catalogue of Microorganisms (GCM) 10K type strain sequencing project: providing services to taxonomists for standard genome sequencing and annotation.</title>
        <authorList>
            <consortium name="The Broad Institute Genomics Platform"/>
            <consortium name="The Broad Institute Genome Sequencing Center for Infectious Disease"/>
            <person name="Wu L."/>
            <person name="Ma J."/>
        </authorList>
    </citation>
    <scope>NUCLEOTIDE SEQUENCE [LARGE SCALE GENOMIC DNA]</scope>
    <source>
        <strain evidence="2">CGMCC 1.16306</strain>
    </source>
</reference>
<evidence type="ECO:0000313" key="2">
    <source>
        <dbReference type="Proteomes" id="UP001596415"/>
    </source>
</evidence>
<dbReference type="InterPro" id="IPR005560">
    <property type="entry name" value="Csp_YhjQ"/>
</dbReference>
<dbReference type="EMBL" id="JBHTBN010000001">
    <property type="protein sequence ID" value="MFC7356736.1"/>
    <property type="molecule type" value="Genomic_DNA"/>
</dbReference>
<protein>
    <submittedName>
        <fullName evidence="1">Four-helix bundle copper-binding protein</fullName>
    </submittedName>
</protein>
<keyword evidence="2" id="KW-1185">Reference proteome</keyword>
<dbReference type="Gene3D" id="1.20.1270.360">
    <property type="match status" value="1"/>
</dbReference>
<dbReference type="PANTHER" id="PTHR37310">
    <property type="entry name" value="CYTOPLASMIC PROTEIN-RELATED"/>
    <property type="match status" value="1"/>
</dbReference>
<organism evidence="1 2">
    <name type="scientific">Jejudonia soesokkakensis</name>
    <dbReference type="NCBI Taxonomy" id="1323432"/>
    <lineage>
        <taxon>Bacteria</taxon>
        <taxon>Pseudomonadati</taxon>
        <taxon>Bacteroidota</taxon>
        <taxon>Flavobacteriia</taxon>
        <taxon>Flavobacteriales</taxon>
        <taxon>Flavobacteriaceae</taxon>
        <taxon>Jejudonia</taxon>
    </lineage>
</organism>
<dbReference type="PANTHER" id="PTHR37310:SF1">
    <property type="entry name" value="CYTOPLASMIC PROTEIN"/>
    <property type="match status" value="1"/>
</dbReference>
<proteinExistence type="predicted"/>
<comment type="caution">
    <text evidence="1">The sequence shown here is derived from an EMBL/GenBank/DDBJ whole genome shotgun (WGS) entry which is preliminary data.</text>
</comment>
<dbReference type="CDD" id="cd08026">
    <property type="entry name" value="DUF326"/>
    <property type="match status" value="1"/>
</dbReference>
<gene>
    <name evidence="1" type="ORF">ACFQO1_03480</name>
</gene>
<name>A0ABW2MVC4_9FLAO</name>
<dbReference type="Proteomes" id="UP001596415">
    <property type="component" value="Unassembled WGS sequence"/>
</dbReference>
<evidence type="ECO:0000313" key="1">
    <source>
        <dbReference type="EMBL" id="MFC7356736.1"/>
    </source>
</evidence>
<dbReference type="InterPro" id="IPR044543">
    <property type="entry name" value="YHJQ-like"/>
</dbReference>
<sequence length="107" mass="11762">MKREQLISILGNCINACNHCADACLDEPNVQHMATCIRTDHVCAEVCSSLSQILHTKYKNVEGLVRYCISVCKDCKATCEGHDHDHCKACAKACDECIRACEAFLAA</sequence>
<dbReference type="Pfam" id="PF03860">
    <property type="entry name" value="Csp"/>
    <property type="match status" value="1"/>
</dbReference>
<accession>A0ABW2MVC4</accession>